<gene>
    <name evidence="1" type="ORF">PHICD146_20009</name>
</gene>
<dbReference type="Proteomes" id="UP000030730">
    <property type="component" value="Genome"/>
</dbReference>
<name>A0A0A8WHV5_9CAUD</name>
<evidence type="ECO:0000313" key="1">
    <source>
        <dbReference type="EMBL" id="CEK40338.1"/>
    </source>
</evidence>
<dbReference type="EMBL" id="LN681536">
    <property type="protein sequence ID" value="CEK40338.1"/>
    <property type="molecule type" value="Genomic_DNA"/>
</dbReference>
<dbReference type="KEGG" id="vg:26647039"/>
<protein>
    <submittedName>
        <fullName evidence="1">Uncharacterized protein</fullName>
    </submittedName>
</protein>
<dbReference type="RefSeq" id="YP_009214137.1">
    <property type="nucleotide sequence ID" value="NC_028958.1"/>
</dbReference>
<keyword evidence="2" id="KW-1185">Reference proteome</keyword>
<organism evidence="1 2">
    <name type="scientific">Clostridium phage phiCD146</name>
    <dbReference type="NCBI Taxonomy" id="1582151"/>
    <lineage>
        <taxon>Viruses</taxon>
        <taxon>Duplodnaviria</taxon>
        <taxon>Heunggongvirae</taxon>
        <taxon>Uroviricota</taxon>
        <taxon>Caudoviricetes</taxon>
        <taxon>Leicestervirus</taxon>
        <taxon>Leicestervirus CD146</taxon>
    </lineage>
</organism>
<reference evidence="1 2" key="1">
    <citation type="submission" date="2014-12" db="EMBL/GenBank/DDBJ databases">
        <title>Whole Genome Sequence and Molecular Characterization of Siphoviridae / Myoviridae Phage Infecting Clostridium difficile.</title>
        <authorList>
            <person name="Monot M."/>
        </authorList>
    </citation>
    <scope>NUCLEOTIDE SEQUENCE [LARGE SCALE GENOMIC DNA]</scope>
</reference>
<dbReference type="OrthoDB" id="14830at10239"/>
<evidence type="ECO:0000313" key="2">
    <source>
        <dbReference type="Proteomes" id="UP000030730"/>
    </source>
</evidence>
<accession>A0A0A8WHV5</accession>
<proteinExistence type="predicted"/>
<sequence length="147" mass="17241">MFSVFFKDNITLYNKYYDKYSDKTLYKRAYLFGVDYQGSKNIAVTDKGLLSADSVKVIVPFSANARGKKYIDPFKYYELDEIEKEKFYTFKVGDIIVKEVVDFEITSVKPYTLRELQSKFDDVSIIKSVIKCDFGSMKMRHFELEAE</sequence>
<dbReference type="GeneID" id="26647039"/>